<evidence type="ECO:0000256" key="1">
    <source>
        <dbReference type="ARBA" id="ARBA00006914"/>
    </source>
</evidence>
<accession>E9HN60</accession>
<protein>
    <recommendedName>
        <fullName evidence="10">microtubule-severing ATPase</fullName>
        <ecNumber evidence="10">5.6.1.1</ecNumber>
    </recommendedName>
</protein>
<dbReference type="EC" id="5.6.1.1" evidence="10"/>
<dbReference type="PANTHER" id="PTHR23074">
    <property type="entry name" value="AAA DOMAIN-CONTAINING"/>
    <property type="match status" value="1"/>
</dbReference>
<dbReference type="PROSITE" id="PS00674">
    <property type="entry name" value="AAA"/>
    <property type="match status" value="1"/>
</dbReference>
<dbReference type="GO" id="GO:0005813">
    <property type="term" value="C:centrosome"/>
    <property type="evidence" value="ECO:0007669"/>
    <property type="project" value="UniProtKB-ARBA"/>
</dbReference>
<dbReference type="GO" id="GO:0000070">
    <property type="term" value="P:mitotic sister chromatid segregation"/>
    <property type="evidence" value="ECO:0007669"/>
    <property type="project" value="UniProtKB-ARBA"/>
</dbReference>
<dbReference type="FunCoup" id="E9HN60">
    <property type="interactions" value="1502"/>
</dbReference>
<dbReference type="Gene3D" id="1.20.58.80">
    <property type="entry name" value="Phosphotransferase system, lactose/cellobiose-type IIA subunit"/>
    <property type="match status" value="1"/>
</dbReference>
<dbReference type="SMART" id="SM00745">
    <property type="entry name" value="MIT"/>
    <property type="match status" value="1"/>
</dbReference>
<keyword evidence="5 11" id="KW-0067">ATP-binding</keyword>
<dbReference type="HOGENOM" id="CLU_000688_21_12_1"/>
<proteinExistence type="inferred from homology"/>
<dbReference type="KEGG" id="dpx:DAPPUDRAFT_229316"/>
<dbReference type="InterPro" id="IPR027417">
    <property type="entry name" value="P-loop_NTPase"/>
</dbReference>
<dbReference type="InterPro" id="IPR003959">
    <property type="entry name" value="ATPase_AAA_core"/>
</dbReference>
<dbReference type="Pfam" id="PF09336">
    <property type="entry name" value="Vps4_C"/>
    <property type="match status" value="1"/>
</dbReference>
<feature type="compositionally biased region" description="Polar residues" evidence="12">
    <location>
        <begin position="141"/>
        <end position="156"/>
    </location>
</feature>
<evidence type="ECO:0000256" key="8">
    <source>
        <dbReference type="ARBA" id="ARBA00023235"/>
    </source>
</evidence>
<evidence type="ECO:0000256" key="2">
    <source>
        <dbReference type="ARBA" id="ARBA00022490"/>
    </source>
</evidence>
<reference evidence="15 16" key="1">
    <citation type="journal article" date="2011" name="Science">
        <title>The ecoresponsive genome of Daphnia pulex.</title>
        <authorList>
            <person name="Colbourne J.K."/>
            <person name="Pfrender M.E."/>
            <person name="Gilbert D."/>
            <person name="Thomas W.K."/>
            <person name="Tucker A."/>
            <person name="Oakley T.H."/>
            <person name="Tokishita S."/>
            <person name="Aerts A."/>
            <person name="Arnold G.J."/>
            <person name="Basu M.K."/>
            <person name="Bauer D.J."/>
            <person name="Caceres C.E."/>
            <person name="Carmel L."/>
            <person name="Casola C."/>
            <person name="Choi J.H."/>
            <person name="Detter J.C."/>
            <person name="Dong Q."/>
            <person name="Dusheyko S."/>
            <person name="Eads B.D."/>
            <person name="Frohlich T."/>
            <person name="Geiler-Samerotte K.A."/>
            <person name="Gerlach D."/>
            <person name="Hatcher P."/>
            <person name="Jogdeo S."/>
            <person name="Krijgsveld J."/>
            <person name="Kriventseva E.V."/>
            <person name="Kultz D."/>
            <person name="Laforsch C."/>
            <person name="Lindquist E."/>
            <person name="Lopez J."/>
            <person name="Manak J.R."/>
            <person name="Muller J."/>
            <person name="Pangilinan J."/>
            <person name="Patwardhan R.P."/>
            <person name="Pitluck S."/>
            <person name="Pritham E.J."/>
            <person name="Rechtsteiner A."/>
            <person name="Rho M."/>
            <person name="Rogozin I.B."/>
            <person name="Sakarya O."/>
            <person name="Salamov A."/>
            <person name="Schaack S."/>
            <person name="Shapiro H."/>
            <person name="Shiga Y."/>
            <person name="Skalitzky C."/>
            <person name="Smith Z."/>
            <person name="Souvorov A."/>
            <person name="Sung W."/>
            <person name="Tang Z."/>
            <person name="Tsuchiya D."/>
            <person name="Tu H."/>
            <person name="Vos H."/>
            <person name="Wang M."/>
            <person name="Wolf Y.I."/>
            <person name="Yamagata H."/>
            <person name="Yamada T."/>
            <person name="Ye Y."/>
            <person name="Shaw J.R."/>
            <person name="Andrews J."/>
            <person name="Crease T.J."/>
            <person name="Tang H."/>
            <person name="Lucas S.M."/>
            <person name="Robertson H.M."/>
            <person name="Bork P."/>
            <person name="Koonin E.V."/>
            <person name="Zdobnov E.M."/>
            <person name="Grigoriev I.V."/>
            <person name="Lynch M."/>
            <person name="Boore J.L."/>
        </authorList>
    </citation>
    <scope>NUCLEOTIDE SEQUENCE [LARGE SCALE GENOMIC DNA]</scope>
</reference>
<dbReference type="SUPFAM" id="SSF52540">
    <property type="entry name" value="P-loop containing nucleoside triphosphate hydrolases"/>
    <property type="match status" value="1"/>
</dbReference>
<dbReference type="GO" id="GO:0005524">
    <property type="term" value="F:ATP binding"/>
    <property type="evidence" value="ECO:0007669"/>
    <property type="project" value="UniProtKB-KW"/>
</dbReference>
<dbReference type="FunFam" id="1.10.8.60:FF:000022">
    <property type="entry name" value="Fidgetin like 1"/>
    <property type="match status" value="1"/>
</dbReference>
<keyword evidence="2" id="KW-0963">Cytoplasm</keyword>
<dbReference type="InterPro" id="IPR007330">
    <property type="entry name" value="MIT_dom"/>
</dbReference>
<evidence type="ECO:0000313" key="15">
    <source>
        <dbReference type="EMBL" id="EFX66831.1"/>
    </source>
</evidence>
<dbReference type="GO" id="GO:0021955">
    <property type="term" value="P:central nervous system neuron axonogenesis"/>
    <property type="evidence" value="ECO:0000318"/>
    <property type="project" value="GO_Central"/>
</dbReference>
<evidence type="ECO:0000256" key="4">
    <source>
        <dbReference type="ARBA" id="ARBA00022741"/>
    </source>
</evidence>
<dbReference type="GO" id="GO:0005874">
    <property type="term" value="C:microtubule"/>
    <property type="evidence" value="ECO:0007669"/>
    <property type="project" value="UniProtKB-KW"/>
</dbReference>
<keyword evidence="3" id="KW-0493">Microtubule</keyword>
<feature type="domain" description="AAA+ ATPase" evidence="13">
    <location>
        <begin position="222"/>
        <end position="358"/>
    </location>
</feature>
<evidence type="ECO:0000256" key="12">
    <source>
        <dbReference type="SAM" id="MobiDB-lite"/>
    </source>
</evidence>
<evidence type="ECO:0000256" key="10">
    <source>
        <dbReference type="ARBA" id="ARBA00038871"/>
    </source>
</evidence>
<dbReference type="Pfam" id="PF00004">
    <property type="entry name" value="AAA"/>
    <property type="match status" value="1"/>
</dbReference>
<dbReference type="InterPro" id="IPR003593">
    <property type="entry name" value="AAA+_ATPase"/>
</dbReference>
<evidence type="ECO:0000256" key="5">
    <source>
        <dbReference type="ARBA" id="ARBA00022840"/>
    </source>
</evidence>
<evidence type="ECO:0000256" key="9">
    <source>
        <dbReference type="ARBA" id="ARBA00036378"/>
    </source>
</evidence>
<dbReference type="eggNOG" id="KOG0740">
    <property type="taxonomic scope" value="Eukaryota"/>
</dbReference>
<evidence type="ECO:0000256" key="6">
    <source>
        <dbReference type="ARBA" id="ARBA00023136"/>
    </source>
</evidence>
<dbReference type="GO" id="GO:0005819">
    <property type="term" value="C:spindle"/>
    <property type="evidence" value="ECO:0000318"/>
    <property type="project" value="GO_Central"/>
</dbReference>
<comment type="similarity">
    <text evidence="1 11">Belongs to the AAA ATPase family.</text>
</comment>
<keyword evidence="7" id="KW-0206">Cytoskeleton</keyword>
<evidence type="ECO:0000256" key="11">
    <source>
        <dbReference type="RuleBase" id="RU003651"/>
    </source>
</evidence>
<keyword evidence="8" id="KW-0413">Isomerase</keyword>
<evidence type="ECO:0000259" key="13">
    <source>
        <dbReference type="SMART" id="SM00382"/>
    </source>
</evidence>
<evidence type="ECO:0000313" key="16">
    <source>
        <dbReference type="Proteomes" id="UP000000305"/>
    </source>
</evidence>
<dbReference type="InterPro" id="IPR003960">
    <property type="entry name" value="ATPase_AAA_CS"/>
</dbReference>
<sequence length="464" mass="51125">MWNSGGKGSSSDIVNRQKQCHIKAFELISRALELDERNFNEDKAVAIELYSEGIKELESGISIEIKGIGEAYESAKRLQMKMRTNLEMARDRLHFLTTTTRKNVVTPIRRTVTRSNATTSVTAKTTPVRLPVAAANRRPTPISSTTPNKAPSSSVGKPTLKASGIKGVESKLASLILDEIVDGGAGVSFDDIAGLEQAKQALQEIVILPSLRPELFTGLRSPARGLLLFGPPGNGKTLLARAVASESSAKFFNISASSLTSKYVGEGEKLVRALFGVARELQPSIIFVDEIDSLLCERREGEHEASRRLKTEFLCQFDGLHASHEEKILVMGATNRPQELDEAVLRRFPKRLYVRLPDASARVLLLTQLLSKHNSPLCEKQLIKLAELTQSYSSSDLTALAKDAALGPIREIGAEKIKLMKTQQIRSITMQDFLDSLKRVRYSVSGSSLTVYEKWNREYGDVSI</sequence>
<dbReference type="STRING" id="6669.E9HN60"/>
<dbReference type="PANTHER" id="PTHR23074:SF86">
    <property type="entry name" value="SPASTIN"/>
    <property type="match status" value="1"/>
</dbReference>
<feature type="domain" description="MIT" evidence="14">
    <location>
        <begin position="17"/>
        <end position="95"/>
    </location>
</feature>
<evidence type="ECO:0000259" key="14">
    <source>
        <dbReference type="SMART" id="SM00745"/>
    </source>
</evidence>
<dbReference type="AlphaFoldDB" id="E9HN60"/>
<dbReference type="FunFam" id="3.40.50.300:FF:000093">
    <property type="entry name" value="Fidgetin-like 1"/>
    <property type="match status" value="1"/>
</dbReference>
<dbReference type="GO" id="GO:0051013">
    <property type="term" value="P:microtubule severing"/>
    <property type="evidence" value="ECO:0000318"/>
    <property type="project" value="GO_Central"/>
</dbReference>
<dbReference type="InterPro" id="IPR015415">
    <property type="entry name" value="Spast_Vps4_C"/>
</dbReference>
<dbReference type="OrthoDB" id="10251136at2759"/>
<dbReference type="GO" id="GO:0016887">
    <property type="term" value="F:ATP hydrolysis activity"/>
    <property type="evidence" value="ECO:0000318"/>
    <property type="project" value="GO_Central"/>
</dbReference>
<evidence type="ECO:0000256" key="3">
    <source>
        <dbReference type="ARBA" id="ARBA00022701"/>
    </source>
</evidence>
<dbReference type="Gene3D" id="1.10.8.60">
    <property type="match status" value="1"/>
</dbReference>
<name>E9HN60_DAPPU</name>
<keyword evidence="6" id="KW-0472">Membrane</keyword>
<dbReference type="EMBL" id="GL732693">
    <property type="protein sequence ID" value="EFX66831.1"/>
    <property type="molecule type" value="Genomic_DNA"/>
</dbReference>
<dbReference type="CDD" id="cd19524">
    <property type="entry name" value="RecA-like_spastin"/>
    <property type="match status" value="1"/>
</dbReference>
<keyword evidence="16" id="KW-1185">Reference proteome</keyword>
<dbReference type="PhylomeDB" id="E9HN60"/>
<organism evidence="15 16">
    <name type="scientific">Daphnia pulex</name>
    <name type="common">Water flea</name>
    <dbReference type="NCBI Taxonomy" id="6669"/>
    <lineage>
        <taxon>Eukaryota</taxon>
        <taxon>Metazoa</taxon>
        <taxon>Ecdysozoa</taxon>
        <taxon>Arthropoda</taxon>
        <taxon>Crustacea</taxon>
        <taxon>Branchiopoda</taxon>
        <taxon>Diplostraca</taxon>
        <taxon>Cladocera</taxon>
        <taxon>Anomopoda</taxon>
        <taxon>Daphniidae</taxon>
        <taxon>Daphnia</taxon>
    </lineage>
</organism>
<dbReference type="FunFam" id="1.20.58.80:FF:000006">
    <property type="entry name" value="Spastin"/>
    <property type="match status" value="1"/>
</dbReference>
<dbReference type="InParanoid" id="E9HN60"/>
<dbReference type="GO" id="GO:0005737">
    <property type="term" value="C:cytoplasm"/>
    <property type="evidence" value="ECO:0000318"/>
    <property type="project" value="GO_Central"/>
</dbReference>
<gene>
    <name evidence="15" type="ORF">DAPPUDRAFT_229316</name>
</gene>
<dbReference type="Proteomes" id="UP000000305">
    <property type="component" value="Unassembled WGS sequence"/>
</dbReference>
<dbReference type="SMART" id="SM00382">
    <property type="entry name" value="AAA"/>
    <property type="match status" value="1"/>
</dbReference>
<dbReference type="OMA" id="MAVTEMR"/>
<evidence type="ECO:0000256" key="7">
    <source>
        <dbReference type="ARBA" id="ARBA00023212"/>
    </source>
</evidence>
<comment type="catalytic activity">
    <reaction evidence="9">
        <text>n ATP + n H2O + a microtubule = n ADP + n phosphate + (n+1) alpha/beta tubulin heterodimers.</text>
        <dbReference type="EC" id="5.6.1.1"/>
    </reaction>
</comment>
<dbReference type="InterPro" id="IPR050304">
    <property type="entry name" value="MT-severing_AAA_ATPase"/>
</dbReference>
<dbReference type="GO" id="GO:0008568">
    <property type="term" value="F:microtubule severing ATPase activity"/>
    <property type="evidence" value="ECO:0000318"/>
    <property type="project" value="GO_Central"/>
</dbReference>
<feature type="region of interest" description="Disordered" evidence="12">
    <location>
        <begin position="134"/>
        <end position="158"/>
    </location>
</feature>
<dbReference type="GO" id="GO:0031114">
    <property type="term" value="P:regulation of microtubule depolymerization"/>
    <property type="evidence" value="ECO:0007669"/>
    <property type="project" value="UniProtKB-ARBA"/>
</dbReference>
<keyword evidence="4 11" id="KW-0547">Nucleotide-binding</keyword>
<dbReference type="Gene3D" id="3.40.50.300">
    <property type="entry name" value="P-loop containing nucleotide triphosphate hydrolases"/>
    <property type="match status" value="1"/>
</dbReference>